<comment type="caution">
    <text evidence="2">The sequence shown here is derived from an EMBL/GenBank/DDBJ whole genome shotgun (WGS) entry which is preliminary data.</text>
</comment>
<evidence type="ECO:0000313" key="2">
    <source>
        <dbReference type="EMBL" id="GGC68543.1"/>
    </source>
</evidence>
<protein>
    <submittedName>
        <fullName evidence="2">Uncharacterized protein</fullName>
    </submittedName>
</protein>
<dbReference type="RefSeq" id="WP_188609896.1">
    <property type="nucleotide sequence ID" value="NZ_BMGG01000005.1"/>
</dbReference>
<evidence type="ECO:0000256" key="1">
    <source>
        <dbReference type="SAM" id="MobiDB-lite"/>
    </source>
</evidence>
<keyword evidence="3" id="KW-1185">Reference proteome</keyword>
<evidence type="ECO:0000313" key="3">
    <source>
        <dbReference type="Proteomes" id="UP000637002"/>
    </source>
</evidence>
<organism evidence="2 3">
    <name type="scientific">Chelatococcus reniformis</name>
    <dbReference type="NCBI Taxonomy" id="1494448"/>
    <lineage>
        <taxon>Bacteria</taxon>
        <taxon>Pseudomonadati</taxon>
        <taxon>Pseudomonadota</taxon>
        <taxon>Alphaproteobacteria</taxon>
        <taxon>Hyphomicrobiales</taxon>
        <taxon>Chelatococcaceae</taxon>
        <taxon>Chelatococcus</taxon>
    </lineage>
</organism>
<sequence>MTPEAIAIRDSAADLLRPSELFKTVTLIPHDAEPDELSLLSVLAWRDQLQADGDPNTGPPHFKHELTLAIQVKVMANSREALDAKLTRRTQLVLNTLLRSPGWLAQLEGVGAAAISVDYSRNGETWFGSATIELQVLYRSWWEPEVLDDYKRTRMTTRPYGHDEGTPGITSVIDAADDDEP</sequence>
<dbReference type="EMBL" id="BMGG01000005">
    <property type="protein sequence ID" value="GGC68543.1"/>
    <property type="molecule type" value="Genomic_DNA"/>
</dbReference>
<gene>
    <name evidence="2" type="ORF">GCM10010994_28920</name>
</gene>
<feature type="region of interest" description="Disordered" evidence="1">
    <location>
        <begin position="158"/>
        <end position="181"/>
    </location>
</feature>
<proteinExistence type="predicted"/>
<dbReference type="AlphaFoldDB" id="A0A916UEZ2"/>
<name>A0A916UEZ2_9HYPH</name>
<accession>A0A916UEZ2</accession>
<dbReference type="Proteomes" id="UP000637002">
    <property type="component" value="Unassembled WGS sequence"/>
</dbReference>
<reference evidence="2" key="2">
    <citation type="submission" date="2020-09" db="EMBL/GenBank/DDBJ databases">
        <authorList>
            <person name="Sun Q."/>
            <person name="Zhou Y."/>
        </authorList>
    </citation>
    <scope>NUCLEOTIDE SEQUENCE</scope>
    <source>
        <strain evidence="2">CGMCC 1.12919</strain>
    </source>
</reference>
<reference evidence="2" key="1">
    <citation type="journal article" date="2014" name="Int. J. Syst. Evol. Microbiol.">
        <title>Complete genome sequence of Corynebacterium casei LMG S-19264T (=DSM 44701T), isolated from a smear-ripened cheese.</title>
        <authorList>
            <consortium name="US DOE Joint Genome Institute (JGI-PGF)"/>
            <person name="Walter F."/>
            <person name="Albersmeier A."/>
            <person name="Kalinowski J."/>
            <person name="Ruckert C."/>
        </authorList>
    </citation>
    <scope>NUCLEOTIDE SEQUENCE</scope>
    <source>
        <strain evidence="2">CGMCC 1.12919</strain>
    </source>
</reference>